<dbReference type="CDD" id="cd01276">
    <property type="entry name" value="PKCI_related"/>
    <property type="match status" value="1"/>
</dbReference>
<dbReference type="RefSeq" id="WP_277567028.1">
    <property type="nucleotide sequence ID" value="NZ_JAPDHZ010000004.1"/>
</dbReference>
<comment type="caution">
    <text evidence="5">The sequence shown here is derived from an EMBL/GenBank/DDBJ whole genome shotgun (WGS) entry which is preliminary data.</text>
</comment>
<evidence type="ECO:0000256" key="2">
    <source>
        <dbReference type="PIRSR" id="PIRSR601310-3"/>
    </source>
</evidence>
<accession>A0A9X4KJ69</accession>
<dbReference type="InterPro" id="IPR001310">
    <property type="entry name" value="Histidine_triad_HIT"/>
</dbReference>
<evidence type="ECO:0000256" key="1">
    <source>
        <dbReference type="PIRSR" id="PIRSR601310-1"/>
    </source>
</evidence>
<dbReference type="PRINTS" id="PR00332">
    <property type="entry name" value="HISTRIAD"/>
</dbReference>
<dbReference type="Gene3D" id="3.30.428.10">
    <property type="entry name" value="HIT-like"/>
    <property type="match status" value="1"/>
</dbReference>
<sequence length="118" mass="12974">MDTLFTKIINREIPADIVYEDEDVLAFRDIRPQAPVHVLVIPKKPIPTMDAAEPEDALLLGKLMLAAQRVARDSGIAESGYRLINNCNPDSGQEVYHVHIHVLGGEKLGPLNARPAQA</sequence>
<evidence type="ECO:0000313" key="6">
    <source>
        <dbReference type="Proteomes" id="UP001153387"/>
    </source>
</evidence>
<dbReference type="PROSITE" id="PS00892">
    <property type="entry name" value="HIT_1"/>
    <property type="match status" value="1"/>
</dbReference>
<proteinExistence type="predicted"/>
<dbReference type="AlphaFoldDB" id="A0A9X4KJ69"/>
<name>A0A9X4KJ69_9BACL</name>
<dbReference type="PANTHER" id="PTHR23089">
    <property type="entry name" value="HISTIDINE TRIAD HIT PROTEIN"/>
    <property type="match status" value="1"/>
</dbReference>
<evidence type="ECO:0000313" key="5">
    <source>
        <dbReference type="EMBL" id="MDG0793214.1"/>
    </source>
</evidence>
<evidence type="ECO:0000256" key="3">
    <source>
        <dbReference type="PROSITE-ProRule" id="PRU00464"/>
    </source>
</evidence>
<dbReference type="InterPro" id="IPR036265">
    <property type="entry name" value="HIT-like_sf"/>
</dbReference>
<dbReference type="InterPro" id="IPR011146">
    <property type="entry name" value="HIT-like"/>
</dbReference>
<protein>
    <submittedName>
        <fullName evidence="5">Histidine triad nucleotide-binding protein</fullName>
    </submittedName>
</protein>
<dbReference type="PROSITE" id="PS51084">
    <property type="entry name" value="HIT_2"/>
    <property type="match status" value="1"/>
</dbReference>
<feature type="domain" description="HIT" evidence="4">
    <location>
        <begin position="4"/>
        <end position="113"/>
    </location>
</feature>
<reference evidence="5 6" key="1">
    <citation type="submission" date="2022-10" db="EMBL/GenBank/DDBJ databases">
        <title>Comparative genomic analysis of Cohnella hashimotonis sp. nov., isolated from the International Space Station.</title>
        <authorList>
            <person name="Simpson A."/>
            <person name="Venkateswaran K."/>
        </authorList>
    </citation>
    <scope>NUCLEOTIDE SEQUENCE [LARGE SCALE GENOMIC DNA]</scope>
    <source>
        <strain evidence="5 6">DSM 18997</strain>
    </source>
</reference>
<feature type="short sequence motif" description="Histidine triad motif" evidence="2 3">
    <location>
        <begin position="97"/>
        <end position="101"/>
    </location>
</feature>
<dbReference type="Proteomes" id="UP001153387">
    <property type="component" value="Unassembled WGS sequence"/>
</dbReference>
<keyword evidence="6" id="KW-1185">Reference proteome</keyword>
<gene>
    <name evidence="5" type="ORF">OMP38_21965</name>
</gene>
<dbReference type="Pfam" id="PF01230">
    <property type="entry name" value="HIT"/>
    <property type="match status" value="1"/>
</dbReference>
<dbReference type="EMBL" id="JAPDHZ010000004">
    <property type="protein sequence ID" value="MDG0793214.1"/>
    <property type="molecule type" value="Genomic_DNA"/>
</dbReference>
<dbReference type="InterPro" id="IPR019808">
    <property type="entry name" value="Histidine_triad_CS"/>
</dbReference>
<dbReference type="SUPFAM" id="SSF54197">
    <property type="entry name" value="HIT-like"/>
    <property type="match status" value="1"/>
</dbReference>
<evidence type="ECO:0000259" key="4">
    <source>
        <dbReference type="PROSITE" id="PS51084"/>
    </source>
</evidence>
<dbReference type="GO" id="GO:0003824">
    <property type="term" value="F:catalytic activity"/>
    <property type="evidence" value="ECO:0007669"/>
    <property type="project" value="InterPro"/>
</dbReference>
<organism evidence="5 6">
    <name type="scientific">Cohnella ginsengisoli</name>
    <dbReference type="NCBI Taxonomy" id="425004"/>
    <lineage>
        <taxon>Bacteria</taxon>
        <taxon>Bacillati</taxon>
        <taxon>Bacillota</taxon>
        <taxon>Bacilli</taxon>
        <taxon>Bacillales</taxon>
        <taxon>Paenibacillaceae</taxon>
        <taxon>Cohnella</taxon>
    </lineage>
</organism>
<feature type="active site" description="Tele-AMP-histidine intermediate" evidence="1">
    <location>
        <position position="99"/>
    </location>
</feature>